<proteinExistence type="predicted"/>
<keyword evidence="3" id="KW-1185">Reference proteome</keyword>
<dbReference type="AlphaFoldDB" id="A0A834WGJ4"/>
<evidence type="ECO:0000256" key="1">
    <source>
        <dbReference type="SAM" id="MobiDB-lite"/>
    </source>
</evidence>
<feature type="region of interest" description="Disordered" evidence="1">
    <location>
        <begin position="1"/>
        <end position="33"/>
    </location>
</feature>
<protein>
    <submittedName>
        <fullName evidence="2">Uncharacterized protein</fullName>
    </submittedName>
</protein>
<comment type="caution">
    <text evidence="2">The sequence shown here is derived from an EMBL/GenBank/DDBJ whole genome shotgun (WGS) entry which is preliminary data.</text>
</comment>
<dbReference type="Proteomes" id="UP000634136">
    <property type="component" value="Unassembled WGS sequence"/>
</dbReference>
<accession>A0A834WGJ4</accession>
<dbReference type="EMBL" id="JAAIUW010000008">
    <property type="protein sequence ID" value="KAF7818541.1"/>
    <property type="molecule type" value="Genomic_DNA"/>
</dbReference>
<sequence length="33" mass="3568">MNKGKLTTAATVTAVRGPARRERQSHSTRSNGK</sequence>
<name>A0A834WGJ4_9FABA</name>
<gene>
    <name evidence="2" type="ORF">G2W53_023996</name>
</gene>
<evidence type="ECO:0000313" key="2">
    <source>
        <dbReference type="EMBL" id="KAF7818541.1"/>
    </source>
</evidence>
<organism evidence="2 3">
    <name type="scientific">Senna tora</name>
    <dbReference type="NCBI Taxonomy" id="362788"/>
    <lineage>
        <taxon>Eukaryota</taxon>
        <taxon>Viridiplantae</taxon>
        <taxon>Streptophyta</taxon>
        <taxon>Embryophyta</taxon>
        <taxon>Tracheophyta</taxon>
        <taxon>Spermatophyta</taxon>
        <taxon>Magnoliopsida</taxon>
        <taxon>eudicotyledons</taxon>
        <taxon>Gunneridae</taxon>
        <taxon>Pentapetalae</taxon>
        <taxon>rosids</taxon>
        <taxon>fabids</taxon>
        <taxon>Fabales</taxon>
        <taxon>Fabaceae</taxon>
        <taxon>Caesalpinioideae</taxon>
        <taxon>Cassia clade</taxon>
        <taxon>Senna</taxon>
    </lineage>
</organism>
<reference evidence="2" key="1">
    <citation type="submission" date="2020-09" db="EMBL/GenBank/DDBJ databases">
        <title>Genome-Enabled Discovery of Anthraquinone Biosynthesis in Senna tora.</title>
        <authorList>
            <person name="Kang S.-H."/>
            <person name="Pandey R.P."/>
            <person name="Lee C.-M."/>
            <person name="Sim J.-S."/>
            <person name="Jeong J.-T."/>
            <person name="Choi B.-S."/>
            <person name="Jung M."/>
            <person name="Ginzburg D."/>
            <person name="Zhao K."/>
            <person name="Won S.Y."/>
            <person name="Oh T.-J."/>
            <person name="Yu Y."/>
            <person name="Kim N.-H."/>
            <person name="Lee O.R."/>
            <person name="Lee T.-H."/>
            <person name="Bashyal P."/>
            <person name="Kim T.-S."/>
            <person name="Lee W.-H."/>
            <person name="Kawkins C."/>
            <person name="Kim C.-K."/>
            <person name="Kim J.S."/>
            <person name="Ahn B.O."/>
            <person name="Rhee S.Y."/>
            <person name="Sohng J.K."/>
        </authorList>
    </citation>
    <scope>NUCLEOTIDE SEQUENCE</scope>
    <source>
        <tissue evidence="2">Leaf</tissue>
    </source>
</reference>
<evidence type="ECO:0000313" key="3">
    <source>
        <dbReference type="Proteomes" id="UP000634136"/>
    </source>
</evidence>